<dbReference type="PROSITE" id="PS50011">
    <property type="entry name" value="PROTEIN_KINASE_DOM"/>
    <property type="match status" value="1"/>
</dbReference>
<dbReference type="PANTHER" id="PTHR33112:SF10">
    <property type="entry name" value="TOL"/>
    <property type="match status" value="1"/>
</dbReference>
<keyword evidence="2" id="KW-1185">Reference proteome</keyword>
<dbReference type="GeneID" id="54361312"/>
<sequence length="1282" mass="144634">MTRSSQDENSHASTKVPADDYLRALRKLHTKLGKSLEICVWNGFTKQFLPRDVFSTLFTEEKIRACLDNPSDHLVEFLSNRAQKVFATAVISRGYRPLTPFLRRCFDIGLDDKRLPIKPYSSHDAHNAHIEPTIEFRAFADFESVADSDDSDTDAGVDGDDTRIDHLHWSNFHDLQWTFLAPVFDAANKLEHTFDPLTRFPFIQWGPGSAQGHFGWVHEAVLHPAHHLNFPWPEGAPCRVAVKEFKRSQKDAETSDEAQRAFEGEATVLHDLSQLDHPHIVGRIAAIEYGDKYILLSQWADGGDLRKYWSSNPTPKLDERLVRQTLIQLRGLANAIHALHTGDRLNPLSRTATMRDSLPDVPGRPLLPKIVAADDPSQESDIHFRHGDLKPENILVFNIPGSQIGLLKIGDLGLAKRHYAPTVHRRQATSTKYGTLSYEPPEAITMPARPRSRRYDIWSFGCIMFETMIWLLYGHQGLKSFWDLSVDPARGTLFFTTRAAPVGYQAKVNRHTSLLMERMLAQDLTGAGPPGCALRDLLILIQEKVLVVDLPDFSESSSCRIDAGSLLTEMTNIVDKANGRGGADYLLPNILRNSGRPRKIPIAVDSPQPTAALLAVPGAAQREMAANGITVSSGKHCLTKCLCQNLTELFKIDRNDWKHLLDNEFSVAYMSTVANKLGLATRRASDKLCHNCFLMVIQLLSRPDVTRRSRDWNGTCALCSLLRRISSSNQLDLGFGYTIQVGRIGSRLAISRNGQPARSLCLGQAYDPTSKHQHKTIQVSSPQLFGIRSFAVFELLRQWLQDCDHHTRCRRDPDLHVLAQVELPTRLVAIGMPLESIIRVVHPGTAVKYAAVSYRWGNVSRHLDYQTTRANLKKKEEGISLASLPLLLQHAIEVARAIGMGYIWIDALCIIQGPGGDYDTEAERMETVFSGAYCVLAASRASDVSDGFLVERPQREVITVPIPDSPSIFIAEDIDHFQRDVIDGELNQRGWVLQERALARRTIYFAESQIYWECGEGIRCETLTKMYKSSSGEAAFLGDANFPRVAAHNTKGGQIVYFQHLYEQYSRLAFTSFLDRPIAIAGLEQRLCRAFETDGSFGIFERYRGRCILWHRAANVNRLERILFSSNRERVPSWSWMAYIGGITFLDLPFDEVEWADREMSSPWSKQPWRFYSATQTSAWAGRTTNRGVVQLQVLTREFVARVNHRTHPGYKLVWDADESPLDSVRCVNIARHKGSESPNSQYYVLIVKKLDNLDVYERVGVGWLPKEGINFDRERMAVTVQ</sequence>
<evidence type="ECO:0000313" key="2">
    <source>
        <dbReference type="Proteomes" id="UP000504637"/>
    </source>
</evidence>
<dbReference type="PANTHER" id="PTHR33112">
    <property type="entry name" value="DOMAIN PROTEIN, PUTATIVE-RELATED"/>
    <property type="match status" value="1"/>
</dbReference>
<protein>
    <recommendedName>
        <fullName evidence="1">Protein kinase domain-containing protein</fullName>
    </recommendedName>
</protein>
<evidence type="ECO:0000313" key="3">
    <source>
        <dbReference type="RefSeq" id="XP_033455490.1"/>
    </source>
</evidence>
<feature type="domain" description="Protein kinase" evidence="1">
    <location>
        <begin position="203"/>
        <end position="539"/>
    </location>
</feature>
<dbReference type="RefSeq" id="XP_033455490.1">
    <property type="nucleotide sequence ID" value="XM_033603512.1"/>
</dbReference>
<evidence type="ECO:0000259" key="1">
    <source>
        <dbReference type="PROSITE" id="PS50011"/>
    </source>
</evidence>
<dbReference type="Pfam" id="PF07714">
    <property type="entry name" value="PK_Tyr_Ser-Thr"/>
    <property type="match status" value="1"/>
</dbReference>
<reference evidence="3" key="2">
    <citation type="submission" date="2020-04" db="EMBL/GenBank/DDBJ databases">
        <authorList>
            <consortium name="NCBI Genome Project"/>
        </authorList>
    </citation>
    <scope>NUCLEOTIDE SEQUENCE</scope>
    <source>
        <strain evidence="3">CBS 342.82</strain>
    </source>
</reference>
<dbReference type="GO" id="GO:0005524">
    <property type="term" value="F:ATP binding"/>
    <property type="evidence" value="ECO:0007669"/>
    <property type="project" value="InterPro"/>
</dbReference>
<reference evidence="3" key="3">
    <citation type="submission" date="2025-08" db="UniProtKB">
        <authorList>
            <consortium name="RefSeq"/>
        </authorList>
    </citation>
    <scope>IDENTIFICATION</scope>
    <source>
        <strain evidence="3">CBS 342.82</strain>
    </source>
</reference>
<dbReference type="InterPro" id="IPR001245">
    <property type="entry name" value="Ser-Thr/Tyr_kinase_cat_dom"/>
</dbReference>
<dbReference type="OrthoDB" id="4062651at2759"/>
<proteinExistence type="predicted"/>
<dbReference type="Pfam" id="PF06985">
    <property type="entry name" value="HET"/>
    <property type="match status" value="1"/>
</dbReference>
<dbReference type="PROSITE" id="PS00108">
    <property type="entry name" value="PROTEIN_KINASE_ST"/>
    <property type="match status" value="1"/>
</dbReference>
<dbReference type="InterPro" id="IPR011009">
    <property type="entry name" value="Kinase-like_dom_sf"/>
</dbReference>
<dbReference type="Gene3D" id="1.10.510.10">
    <property type="entry name" value="Transferase(Phosphotransferase) domain 1"/>
    <property type="match status" value="2"/>
</dbReference>
<dbReference type="SMART" id="SM00220">
    <property type="entry name" value="S_TKc"/>
    <property type="match status" value="1"/>
</dbReference>
<dbReference type="GO" id="GO:0004672">
    <property type="term" value="F:protein kinase activity"/>
    <property type="evidence" value="ECO:0007669"/>
    <property type="project" value="InterPro"/>
</dbReference>
<dbReference type="Pfam" id="PF00069">
    <property type="entry name" value="Pkinase"/>
    <property type="match status" value="1"/>
</dbReference>
<dbReference type="InterPro" id="IPR010730">
    <property type="entry name" value="HET"/>
</dbReference>
<name>A0A6J3LT44_9PEZI</name>
<dbReference type="Proteomes" id="UP000504637">
    <property type="component" value="Unplaced"/>
</dbReference>
<gene>
    <name evidence="3" type="ORF">K489DRAFT_374295</name>
</gene>
<dbReference type="InterPro" id="IPR000719">
    <property type="entry name" value="Prot_kinase_dom"/>
</dbReference>
<dbReference type="CDD" id="cd00180">
    <property type="entry name" value="PKc"/>
    <property type="match status" value="1"/>
</dbReference>
<dbReference type="InterPro" id="IPR008271">
    <property type="entry name" value="Ser/Thr_kinase_AS"/>
</dbReference>
<reference evidence="3" key="1">
    <citation type="submission" date="2020-01" db="EMBL/GenBank/DDBJ databases">
        <authorList>
            <consortium name="DOE Joint Genome Institute"/>
            <person name="Haridas S."/>
            <person name="Albert R."/>
            <person name="Binder M."/>
            <person name="Bloem J."/>
            <person name="Labutti K."/>
            <person name="Salamov A."/>
            <person name="Andreopoulos B."/>
            <person name="Baker S.E."/>
            <person name="Barry K."/>
            <person name="Bills G."/>
            <person name="Bluhm B.H."/>
            <person name="Cannon C."/>
            <person name="Castanera R."/>
            <person name="Culley D.E."/>
            <person name="Daum C."/>
            <person name="Ezra D."/>
            <person name="Gonzalez J.B."/>
            <person name="Henrissat B."/>
            <person name="Kuo A."/>
            <person name="Liang C."/>
            <person name="Lipzen A."/>
            <person name="Lutzoni F."/>
            <person name="Magnuson J."/>
            <person name="Mondo S."/>
            <person name="Nolan M."/>
            <person name="Ohm R."/>
            <person name="Pangilinan J."/>
            <person name="Park H.-J."/>
            <person name="Ramirez L."/>
            <person name="Alfaro M."/>
            <person name="Sun H."/>
            <person name="Tritt A."/>
            <person name="Yoshinaga Y."/>
            <person name="Zwiers L.-H."/>
            <person name="Turgeon B.G."/>
            <person name="Goodwin S.B."/>
            <person name="Spatafora J.W."/>
            <person name="Crous P.W."/>
            <person name="Grigoriev I.V."/>
        </authorList>
    </citation>
    <scope>NUCLEOTIDE SEQUENCE</scope>
    <source>
        <strain evidence="3">CBS 342.82</strain>
    </source>
</reference>
<organism evidence="3">
    <name type="scientific">Dissoconium aciculare CBS 342.82</name>
    <dbReference type="NCBI Taxonomy" id="1314786"/>
    <lineage>
        <taxon>Eukaryota</taxon>
        <taxon>Fungi</taxon>
        <taxon>Dikarya</taxon>
        <taxon>Ascomycota</taxon>
        <taxon>Pezizomycotina</taxon>
        <taxon>Dothideomycetes</taxon>
        <taxon>Dothideomycetidae</taxon>
        <taxon>Mycosphaerellales</taxon>
        <taxon>Dissoconiaceae</taxon>
        <taxon>Dissoconium</taxon>
    </lineage>
</organism>
<accession>A0A6J3LT44</accession>
<dbReference type="SUPFAM" id="SSF56112">
    <property type="entry name" value="Protein kinase-like (PK-like)"/>
    <property type="match status" value="1"/>
</dbReference>